<organism evidence="2 3">
    <name type="scientific">Haemonchus contortus</name>
    <name type="common">Barber pole worm</name>
    <dbReference type="NCBI Taxonomy" id="6289"/>
    <lineage>
        <taxon>Eukaryota</taxon>
        <taxon>Metazoa</taxon>
        <taxon>Ecdysozoa</taxon>
        <taxon>Nematoda</taxon>
        <taxon>Chromadorea</taxon>
        <taxon>Rhabditida</taxon>
        <taxon>Rhabditina</taxon>
        <taxon>Rhabditomorpha</taxon>
        <taxon>Strongyloidea</taxon>
        <taxon>Trichostrongylidae</taxon>
        <taxon>Haemonchus</taxon>
    </lineage>
</organism>
<keyword evidence="1" id="KW-1133">Transmembrane helix</keyword>
<keyword evidence="1" id="KW-0812">Transmembrane</keyword>
<dbReference type="Gene3D" id="1.20.1070.10">
    <property type="entry name" value="Rhodopsin 7-helix transmembrane proteins"/>
    <property type="match status" value="1"/>
</dbReference>
<dbReference type="Pfam" id="PF10323">
    <property type="entry name" value="7TM_GPCR_Srv"/>
    <property type="match status" value="1"/>
</dbReference>
<dbReference type="WBParaSite" id="HCON_00122090-00001">
    <property type="protein sequence ID" value="HCON_00122090-00001"/>
    <property type="gene ID" value="HCON_00122090"/>
</dbReference>
<protein>
    <submittedName>
        <fullName evidence="3">7TM_GPCR_Srx domain-containing protein</fullName>
    </submittedName>
</protein>
<evidence type="ECO:0000256" key="1">
    <source>
        <dbReference type="SAM" id="Phobius"/>
    </source>
</evidence>
<feature type="transmembrane region" description="Helical" evidence="1">
    <location>
        <begin position="12"/>
        <end position="37"/>
    </location>
</feature>
<evidence type="ECO:0000313" key="2">
    <source>
        <dbReference type="Proteomes" id="UP000025227"/>
    </source>
</evidence>
<proteinExistence type="predicted"/>
<dbReference type="AlphaFoldDB" id="A0A7I4YQR2"/>
<dbReference type="SUPFAM" id="SSF81321">
    <property type="entry name" value="Family A G protein-coupled receptor-like"/>
    <property type="match status" value="1"/>
</dbReference>
<keyword evidence="1" id="KW-0472">Membrane</keyword>
<name>A0A7I4YQR2_HAECO</name>
<feature type="transmembrane region" description="Helical" evidence="1">
    <location>
        <begin position="98"/>
        <end position="116"/>
    </location>
</feature>
<keyword evidence="2" id="KW-1185">Reference proteome</keyword>
<sequence>MGGLREKQIDLIPKFTCVGACIIYATVSLSLNVRLLIEWKRMSSTNSVPRHRHHDKGLLLYGLLVFVCTMLVCSQQIVRAISIFTGNTTLNLWISIQYAWMNEFMVSMAPLSLLLLSSDFRQEIRNILRCSKHRTGTSLFVSLPSTRRSVVERF</sequence>
<feature type="transmembrane region" description="Helical" evidence="1">
    <location>
        <begin position="58"/>
        <end position="78"/>
    </location>
</feature>
<dbReference type="InterPro" id="IPR019426">
    <property type="entry name" value="7TM_GPCR_serpentine_rcpt_Srv"/>
</dbReference>
<dbReference type="OrthoDB" id="5791421at2759"/>
<accession>A0A7I4YQR2</accession>
<dbReference type="Proteomes" id="UP000025227">
    <property type="component" value="Unplaced"/>
</dbReference>
<reference evidence="3" key="1">
    <citation type="submission" date="2020-12" db="UniProtKB">
        <authorList>
            <consortium name="WormBaseParasite"/>
        </authorList>
    </citation>
    <scope>IDENTIFICATION</scope>
    <source>
        <strain evidence="3">MHco3</strain>
    </source>
</reference>
<evidence type="ECO:0000313" key="3">
    <source>
        <dbReference type="WBParaSite" id="HCON_00122090-00001"/>
    </source>
</evidence>